<keyword evidence="1" id="KW-1133">Transmembrane helix</keyword>
<feature type="transmembrane region" description="Helical" evidence="1">
    <location>
        <begin position="26"/>
        <end position="50"/>
    </location>
</feature>
<reference evidence="2 3" key="1">
    <citation type="submission" date="2024-05" db="EMBL/GenBank/DDBJ databases">
        <authorList>
            <person name="Liu Q."/>
            <person name="Xin Y.-H."/>
        </authorList>
    </citation>
    <scope>NUCLEOTIDE SEQUENCE [LARGE SCALE GENOMIC DNA]</scope>
    <source>
        <strain evidence="2 3">CGMCC 1.10181</strain>
    </source>
</reference>
<keyword evidence="1" id="KW-0812">Transmembrane</keyword>
<evidence type="ECO:0000256" key="1">
    <source>
        <dbReference type="SAM" id="Phobius"/>
    </source>
</evidence>
<comment type="caution">
    <text evidence="2">The sequence shown here is derived from an EMBL/GenBank/DDBJ whole genome shotgun (WGS) entry which is preliminary data.</text>
</comment>
<dbReference type="Proteomes" id="UP001419910">
    <property type="component" value="Unassembled WGS sequence"/>
</dbReference>
<dbReference type="RefSeq" id="WP_343891995.1">
    <property type="nucleotide sequence ID" value="NZ_BAAAEH010000049.1"/>
</dbReference>
<name>A0ABU9Y9F5_9SPHN</name>
<protein>
    <submittedName>
        <fullName evidence="2">Uncharacterized protein</fullName>
    </submittedName>
</protein>
<sequence>MTELPASEQIDGDDEIVPLAERERGLVPGSSCFFIALAVLILAMGIAALLKQMS</sequence>
<organism evidence="2 3">
    <name type="scientific">Sphingomonas oligophenolica</name>
    <dbReference type="NCBI Taxonomy" id="301154"/>
    <lineage>
        <taxon>Bacteria</taxon>
        <taxon>Pseudomonadati</taxon>
        <taxon>Pseudomonadota</taxon>
        <taxon>Alphaproteobacteria</taxon>
        <taxon>Sphingomonadales</taxon>
        <taxon>Sphingomonadaceae</taxon>
        <taxon>Sphingomonas</taxon>
    </lineage>
</organism>
<evidence type="ECO:0000313" key="2">
    <source>
        <dbReference type="EMBL" id="MEN2792440.1"/>
    </source>
</evidence>
<keyword evidence="3" id="KW-1185">Reference proteome</keyword>
<dbReference type="EMBL" id="JBDIME010000028">
    <property type="protein sequence ID" value="MEN2792440.1"/>
    <property type="molecule type" value="Genomic_DNA"/>
</dbReference>
<keyword evidence="1" id="KW-0472">Membrane</keyword>
<proteinExistence type="predicted"/>
<accession>A0ABU9Y9F5</accession>
<evidence type="ECO:0000313" key="3">
    <source>
        <dbReference type="Proteomes" id="UP001419910"/>
    </source>
</evidence>
<gene>
    <name evidence="2" type="ORF">ABC974_22615</name>
</gene>